<dbReference type="AlphaFoldDB" id="A0A1G8H2W6"/>
<dbReference type="SUPFAM" id="SSF51735">
    <property type="entry name" value="NAD(P)-binding Rossmann-fold domains"/>
    <property type="match status" value="1"/>
</dbReference>
<comment type="similarity">
    <text evidence="1">Belongs to the short-chain dehydrogenases/reductases (SDR) family.</text>
</comment>
<proteinExistence type="inferred from homology"/>
<sequence>MNLARFFQLEGKKVIITGASKGIGKEIALQLAGLGADLALTARDERELDAVKKQIETYGGNAEIFPFDLMNTEKIPDLVKSIHQEFGQIDVLINNAGINITKPAAEINEVDWDKVIDLNMKSAFFISQAVGKYMIAQKQGKIINMSSQMALVGYYNRAPYCSSKGGVSQMTKALAIEWASHQVNVNAIAPTFIETPMTAPMFEDEEFRKEVLSRIPLGRLAKTEDLMGAILYLASDSSNMVTGQTLAVDGGWTVW</sequence>
<dbReference type="PANTHER" id="PTHR42760">
    <property type="entry name" value="SHORT-CHAIN DEHYDROGENASES/REDUCTASES FAMILY MEMBER"/>
    <property type="match status" value="1"/>
</dbReference>
<evidence type="ECO:0000313" key="4">
    <source>
        <dbReference type="Proteomes" id="UP000199017"/>
    </source>
</evidence>
<evidence type="ECO:0000256" key="1">
    <source>
        <dbReference type="ARBA" id="ARBA00006484"/>
    </source>
</evidence>
<dbReference type="RefSeq" id="WP_091583476.1">
    <property type="nucleotide sequence ID" value="NZ_FNDU01000004.1"/>
</dbReference>
<dbReference type="Gene3D" id="3.40.50.720">
    <property type="entry name" value="NAD(P)-binding Rossmann-like Domain"/>
    <property type="match status" value="1"/>
</dbReference>
<dbReference type="PRINTS" id="PR00080">
    <property type="entry name" value="SDRFAMILY"/>
</dbReference>
<dbReference type="InterPro" id="IPR020904">
    <property type="entry name" value="Sc_DH/Rdtase_CS"/>
</dbReference>
<organism evidence="3 4">
    <name type="scientific">Alteribacillus bidgolensis</name>
    <dbReference type="NCBI Taxonomy" id="930129"/>
    <lineage>
        <taxon>Bacteria</taxon>
        <taxon>Bacillati</taxon>
        <taxon>Bacillota</taxon>
        <taxon>Bacilli</taxon>
        <taxon>Bacillales</taxon>
        <taxon>Bacillaceae</taxon>
        <taxon>Alteribacillus</taxon>
    </lineage>
</organism>
<dbReference type="InterPro" id="IPR002347">
    <property type="entry name" value="SDR_fam"/>
</dbReference>
<dbReference type="EMBL" id="FNDU01000004">
    <property type="protein sequence ID" value="SDI00983.1"/>
    <property type="molecule type" value="Genomic_DNA"/>
</dbReference>
<dbReference type="NCBIfam" id="NF005559">
    <property type="entry name" value="PRK07231.1"/>
    <property type="match status" value="1"/>
</dbReference>
<gene>
    <name evidence="3" type="ORF">SAMN05216352_10484</name>
</gene>
<keyword evidence="4" id="KW-1185">Reference proteome</keyword>
<dbReference type="OrthoDB" id="9803333at2"/>
<evidence type="ECO:0000256" key="2">
    <source>
        <dbReference type="ARBA" id="ARBA00023002"/>
    </source>
</evidence>
<dbReference type="PROSITE" id="PS00061">
    <property type="entry name" value="ADH_SHORT"/>
    <property type="match status" value="1"/>
</dbReference>
<dbReference type="InterPro" id="IPR036291">
    <property type="entry name" value="NAD(P)-bd_dom_sf"/>
</dbReference>
<dbReference type="PRINTS" id="PR00081">
    <property type="entry name" value="GDHRDH"/>
</dbReference>
<dbReference type="Pfam" id="PF13561">
    <property type="entry name" value="adh_short_C2"/>
    <property type="match status" value="1"/>
</dbReference>
<dbReference type="STRING" id="930129.SAMN05216352_10484"/>
<dbReference type="GO" id="GO:0016616">
    <property type="term" value="F:oxidoreductase activity, acting on the CH-OH group of donors, NAD or NADP as acceptor"/>
    <property type="evidence" value="ECO:0007669"/>
    <property type="project" value="TreeGrafter"/>
</dbReference>
<evidence type="ECO:0000313" key="3">
    <source>
        <dbReference type="EMBL" id="SDI00983.1"/>
    </source>
</evidence>
<dbReference type="GO" id="GO:0008206">
    <property type="term" value="P:bile acid metabolic process"/>
    <property type="evidence" value="ECO:0007669"/>
    <property type="project" value="UniProtKB-ARBA"/>
</dbReference>
<name>A0A1G8H2W6_9BACI</name>
<dbReference type="FunFam" id="3.40.50.720:FF:000084">
    <property type="entry name" value="Short-chain dehydrogenase reductase"/>
    <property type="match status" value="1"/>
</dbReference>
<dbReference type="Proteomes" id="UP000199017">
    <property type="component" value="Unassembled WGS sequence"/>
</dbReference>
<accession>A0A1G8H2W6</accession>
<protein>
    <submittedName>
        <fullName evidence="3">2-deoxy-D-gluconate 3-dehydrogenase</fullName>
    </submittedName>
</protein>
<keyword evidence="2" id="KW-0560">Oxidoreductase</keyword>
<reference evidence="3 4" key="1">
    <citation type="submission" date="2016-10" db="EMBL/GenBank/DDBJ databases">
        <authorList>
            <person name="de Groot N.N."/>
        </authorList>
    </citation>
    <scope>NUCLEOTIDE SEQUENCE [LARGE SCALE GENOMIC DNA]</scope>
    <source>
        <strain evidence="4">P4B,CCM 7963,CECT 7998,DSM 25260,IBRC-M 10614,KCTC 13821</strain>
    </source>
</reference>
<dbReference type="PANTHER" id="PTHR42760:SF133">
    <property type="entry name" value="3-OXOACYL-[ACYL-CARRIER-PROTEIN] REDUCTASE"/>
    <property type="match status" value="1"/>
</dbReference>